<keyword evidence="3" id="KW-1185">Reference proteome</keyword>
<dbReference type="RefSeq" id="WP_196202103.1">
    <property type="nucleotide sequence ID" value="NZ_JADPUN010000161.1"/>
</dbReference>
<dbReference type="PANTHER" id="PTHR37301">
    <property type="entry name" value="DNA-BINDING PROTEIN-RELATED"/>
    <property type="match status" value="1"/>
</dbReference>
<dbReference type="PANTHER" id="PTHR37301:SF1">
    <property type="entry name" value="DNA-BINDING PROTEIN"/>
    <property type="match status" value="1"/>
</dbReference>
<dbReference type="SMART" id="SM00530">
    <property type="entry name" value="HTH_XRE"/>
    <property type="match status" value="1"/>
</dbReference>
<dbReference type="InterPro" id="IPR010982">
    <property type="entry name" value="Lambda_DNA-bd_dom_sf"/>
</dbReference>
<evidence type="ECO:0000259" key="1">
    <source>
        <dbReference type="PROSITE" id="PS50943"/>
    </source>
</evidence>
<gene>
    <name evidence="2" type="ORF">I0C86_16415</name>
</gene>
<accession>A0ABS0GWD9</accession>
<dbReference type="EMBL" id="JADPUN010000161">
    <property type="protein sequence ID" value="MBF9130533.1"/>
    <property type="molecule type" value="Genomic_DNA"/>
</dbReference>
<evidence type="ECO:0000313" key="3">
    <source>
        <dbReference type="Proteomes" id="UP000638560"/>
    </source>
</evidence>
<organism evidence="2 3">
    <name type="scientific">Plantactinospora alkalitolerans</name>
    <dbReference type="NCBI Taxonomy" id="2789879"/>
    <lineage>
        <taxon>Bacteria</taxon>
        <taxon>Bacillati</taxon>
        <taxon>Actinomycetota</taxon>
        <taxon>Actinomycetes</taxon>
        <taxon>Micromonosporales</taxon>
        <taxon>Micromonosporaceae</taxon>
        <taxon>Plantactinospora</taxon>
    </lineage>
</organism>
<comment type="caution">
    <text evidence="2">The sequence shown here is derived from an EMBL/GenBank/DDBJ whole genome shotgun (WGS) entry which is preliminary data.</text>
</comment>
<dbReference type="PROSITE" id="PS50943">
    <property type="entry name" value="HTH_CROC1"/>
    <property type="match status" value="1"/>
</dbReference>
<dbReference type="Gene3D" id="1.10.260.40">
    <property type="entry name" value="lambda repressor-like DNA-binding domains"/>
    <property type="match status" value="1"/>
</dbReference>
<dbReference type="Pfam" id="PF13443">
    <property type="entry name" value="HTH_26"/>
    <property type="match status" value="1"/>
</dbReference>
<evidence type="ECO:0000313" key="2">
    <source>
        <dbReference type="EMBL" id="MBF9130533.1"/>
    </source>
</evidence>
<dbReference type="SUPFAM" id="SSF47413">
    <property type="entry name" value="lambda repressor-like DNA-binding domains"/>
    <property type="match status" value="1"/>
</dbReference>
<dbReference type="Proteomes" id="UP000638560">
    <property type="component" value="Unassembled WGS sequence"/>
</dbReference>
<sequence length="85" mass="9120">MPPEERHRVEIHVDKLLAERGLTLTELANRVGLTLANLSVLKNGRARAIRFSTLTALCDVLDCQPGDLFSVRSDPASGSGQAPPG</sequence>
<proteinExistence type="predicted"/>
<protein>
    <submittedName>
        <fullName evidence="2">Helix-turn-helix transcriptional regulator</fullName>
    </submittedName>
</protein>
<name>A0ABS0GWD9_9ACTN</name>
<dbReference type="InterPro" id="IPR001387">
    <property type="entry name" value="Cro/C1-type_HTH"/>
</dbReference>
<feature type="domain" description="HTH cro/C1-type" evidence="1">
    <location>
        <begin position="13"/>
        <end position="68"/>
    </location>
</feature>
<dbReference type="CDD" id="cd00093">
    <property type="entry name" value="HTH_XRE"/>
    <property type="match status" value="1"/>
</dbReference>
<reference evidence="2 3" key="1">
    <citation type="submission" date="2020-11" db="EMBL/GenBank/DDBJ databases">
        <title>A novel isolate from a Black sea contaminated sediment with potential to produce alkanes: Plantactinospora alkalitolerans sp. nov.</title>
        <authorList>
            <person name="Carro L."/>
            <person name="Veyisoglu A."/>
            <person name="Guven K."/>
            <person name="Schumann P."/>
            <person name="Klenk H.-P."/>
            <person name="Sahin N."/>
        </authorList>
    </citation>
    <scope>NUCLEOTIDE SEQUENCE [LARGE SCALE GENOMIC DNA]</scope>
    <source>
        <strain evidence="2 3">S1510</strain>
    </source>
</reference>